<evidence type="ECO:0000313" key="6">
    <source>
        <dbReference type="EMBL" id="SLN15309.1"/>
    </source>
</evidence>
<dbReference type="InterPro" id="IPR023352">
    <property type="entry name" value="MAPEG-like_dom_sf"/>
</dbReference>
<feature type="transmembrane region" description="Helical" evidence="5">
    <location>
        <begin position="84"/>
        <end position="106"/>
    </location>
</feature>
<dbReference type="Pfam" id="PF01124">
    <property type="entry name" value="MAPEG"/>
    <property type="match status" value="1"/>
</dbReference>
<evidence type="ECO:0000256" key="2">
    <source>
        <dbReference type="ARBA" id="ARBA00022692"/>
    </source>
</evidence>
<keyword evidence="7" id="KW-1185">Reference proteome</keyword>
<evidence type="ECO:0000256" key="5">
    <source>
        <dbReference type="SAM" id="Phobius"/>
    </source>
</evidence>
<accession>A0A1X6YAB2</accession>
<dbReference type="Proteomes" id="UP000194012">
    <property type="component" value="Unassembled WGS sequence"/>
</dbReference>
<dbReference type="RefSeq" id="WP_245827141.1">
    <property type="nucleotide sequence ID" value="NZ_FWFJ01000002.1"/>
</dbReference>
<dbReference type="GO" id="GO:0016020">
    <property type="term" value="C:membrane"/>
    <property type="evidence" value="ECO:0007669"/>
    <property type="project" value="UniProtKB-SubCell"/>
</dbReference>
<reference evidence="7" key="1">
    <citation type="submission" date="2017-03" db="EMBL/GenBank/DDBJ databases">
        <authorList>
            <person name="Rodrigo-Torres L."/>
            <person name="Arahal R.D."/>
            <person name="Lucena T."/>
        </authorList>
    </citation>
    <scope>NUCLEOTIDE SEQUENCE [LARGE SCALE GENOMIC DNA]</scope>
    <source>
        <strain evidence="7">CECT 8370</strain>
    </source>
</reference>
<feature type="transmembrane region" description="Helical" evidence="5">
    <location>
        <begin position="118"/>
        <end position="139"/>
    </location>
</feature>
<organism evidence="6 7">
    <name type="scientific">Roseovarius gaetbuli</name>
    <dbReference type="NCBI Taxonomy" id="1356575"/>
    <lineage>
        <taxon>Bacteria</taxon>
        <taxon>Pseudomonadati</taxon>
        <taxon>Pseudomonadota</taxon>
        <taxon>Alphaproteobacteria</taxon>
        <taxon>Rhodobacterales</taxon>
        <taxon>Roseobacteraceae</taxon>
        <taxon>Roseovarius</taxon>
    </lineage>
</organism>
<dbReference type="InterPro" id="IPR001129">
    <property type="entry name" value="Membr-assoc_MAPEG"/>
</dbReference>
<evidence type="ECO:0000313" key="7">
    <source>
        <dbReference type="Proteomes" id="UP000194012"/>
    </source>
</evidence>
<dbReference type="AlphaFoldDB" id="A0A1X6YAB2"/>
<name>A0A1X6YAB2_9RHOB</name>
<evidence type="ECO:0000256" key="3">
    <source>
        <dbReference type="ARBA" id="ARBA00022989"/>
    </source>
</evidence>
<evidence type="ECO:0000256" key="1">
    <source>
        <dbReference type="ARBA" id="ARBA00004370"/>
    </source>
</evidence>
<comment type="subcellular location">
    <subcellularLocation>
        <location evidence="1">Membrane</location>
    </subcellularLocation>
</comment>
<dbReference type="SUPFAM" id="SSF161084">
    <property type="entry name" value="MAPEG domain-like"/>
    <property type="match status" value="1"/>
</dbReference>
<feature type="transmembrane region" description="Helical" evidence="5">
    <location>
        <begin position="58"/>
        <end position="78"/>
    </location>
</feature>
<sequence>MMDAFGSYGHAIVSLAVLAIVGLVMAPVSAIGKMKLGLAPGAEPAADYSCRVYRLHRAYLNLSETMGFFVAVTVAAILAGANPFAVNLLASLFLASRLIMAVVHVGGLGKPNGSTRSILYMAGMIMCAVLGMMAILGALA</sequence>
<dbReference type="Gene3D" id="1.20.120.550">
    <property type="entry name" value="Membrane associated eicosanoid/glutathione metabolism-like domain"/>
    <property type="match status" value="1"/>
</dbReference>
<keyword evidence="2 5" id="KW-0812">Transmembrane</keyword>
<feature type="transmembrane region" description="Helical" evidence="5">
    <location>
        <begin position="12"/>
        <end position="31"/>
    </location>
</feature>
<evidence type="ECO:0000256" key="4">
    <source>
        <dbReference type="ARBA" id="ARBA00023136"/>
    </source>
</evidence>
<dbReference type="EMBL" id="FWFJ01000002">
    <property type="protein sequence ID" value="SLN15309.1"/>
    <property type="molecule type" value="Genomic_DNA"/>
</dbReference>
<proteinExistence type="predicted"/>
<gene>
    <name evidence="6" type="ORF">ROG8370_00405</name>
</gene>
<keyword evidence="3 5" id="KW-1133">Transmembrane helix</keyword>
<keyword evidence="4 5" id="KW-0472">Membrane</keyword>
<protein>
    <submittedName>
        <fullName evidence="6">MAPEG family protein</fullName>
    </submittedName>
</protein>